<feature type="non-terminal residue" evidence="1">
    <location>
        <position position="1"/>
    </location>
</feature>
<proteinExistence type="predicted"/>
<dbReference type="EMBL" id="OW240912">
    <property type="protein sequence ID" value="CAH2219392.1"/>
    <property type="molecule type" value="Genomic_DNA"/>
</dbReference>
<evidence type="ECO:0000313" key="2">
    <source>
        <dbReference type="Proteomes" id="UP001295444"/>
    </source>
</evidence>
<gene>
    <name evidence="1" type="ORF">PECUL_23A041256</name>
</gene>
<keyword evidence="2" id="KW-1185">Reference proteome</keyword>
<sequence>LSVTYILRVICGIWRGIWIFFLSPLCVCALEKEPVWIHDLCFPAGMLIYL</sequence>
<organism evidence="1 2">
    <name type="scientific">Pelobates cultripes</name>
    <name type="common">Western spadefoot toad</name>
    <dbReference type="NCBI Taxonomy" id="61616"/>
    <lineage>
        <taxon>Eukaryota</taxon>
        <taxon>Metazoa</taxon>
        <taxon>Chordata</taxon>
        <taxon>Craniata</taxon>
        <taxon>Vertebrata</taxon>
        <taxon>Euteleostomi</taxon>
        <taxon>Amphibia</taxon>
        <taxon>Batrachia</taxon>
        <taxon>Anura</taxon>
        <taxon>Pelobatoidea</taxon>
        <taxon>Pelobatidae</taxon>
        <taxon>Pelobates</taxon>
    </lineage>
</organism>
<evidence type="ECO:0000313" key="1">
    <source>
        <dbReference type="EMBL" id="CAH2219392.1"/>
    </source>
</evidence>
<dbReference type="Proteomes" id="UP001295444">
    <property type="component" value="Chromosome 01"/>
</dbReference>
<accession>A0AAD1QXZ0</accession>
<protein>
    <submittedName>
        <fullName evidence="1">Uncharacterized protein</fullName>
    </submittedName>
</protein>
<name>A0AAD1QXZ0_PELCU</name>
<dbReference type="AlphaFoldDB" id="A0AAD1QXZ0"/>
<reference evidence="1" key="1">
    <citation type="submission" date="2022-03" db="EMBL/GenBank/DDBJ databases">
        <authorList>
            <person name="Alioto T."/>
            <person name="Alioto T."/>
            <person name="Gomez Garrido J."/>
        </authorList>
    </citation>
    <scope>NUCLEOTIDE SEQUENCE</scope>
</reference>